<feature type="compositionally biased region" description="Polar residues" evidence="1">
    <location>
        <begin position="99"/>
        <end position="115"/>
    </location>
</feature>
<comment type="caution">
    <text evidence="4">The sequence shown here is derived from an EMBL/GenBank/DDBJ whole genome shotgun (WGS) entry which is preliminary data.</text>
</comment>
<keyword evidence="2" id="KW-0732">Signal</keyword>
<dbReference type="PROSITE" id="PS51257">
    <property type="entry name" value="PROKAR_LIPOPROTEIN"/>
    <property type="match status" value="1"/>
</dbReference>
<proteinExistence type="predicted"/>
<keyword evidence="5" id="KW-1185">Reference proteome</keyword>
<dbReference type="Pfam" id="PF14478">
    <property type="entry name" value="DUF4430"/>
    <property type="match status" value="1"/>
</dbReference>
<name>A0A3A1QP26_9BACI</name>
<dbReference type="RefSeq" id="WP_119549193.1">
    <property type="nucleotide sequence ID" value="NZ_QXIR01000039.1"/>
</dbReference>
<dbReference type="Gene3D" id="2.170.130.30">
    <property type="match status" value="1"/>
</dbReference>
<feature type="chain" id="PRO_5039718547" evidence="2">
    <location>
        <begin position="21"/>
        <end position="282"/>
    </location>
</feature>
<sequence>MKRWMIAVLLLVFIILGGCAKDDAGVPAVDKDSSEQASEMSDSEIALEDKSIEKEDQEIKEGSSTAEKKESSSDSKVNQTDSTETEGQETEDSSKTDKSASTPSANKQENNNQAEKTTKENPADSASKVTGKTEKPNRESQNTSKETPKQPADAEKEETAPPKQSPPKEPAKPKQTVSITISAPDVKGTILPVTAVEWKEGDTVLDITQRIVKARGIQISVRGSGATAYVEGIDNLYEFDEGPMSGWEAFVEGTPLDRSSGVYGVRPRETIKWRYTKNYLED</sequence>
<feature type="signal peptide" evidence="2">
    <location>
        <begin position="1"/>
        <end position="20"/>
    </location>
</feature>
<evidence type="ECO:0000313" key="5">
    <source>
        <dbReference type="Proteomes" id="UP000265801"/>
    </source>
</evidence>
<evidence type="ECO:0000259" key="3">
    <source>
        <dbReference type="Pfam" id="PF14478"/>
    </source>
</evidence>
<dbReference type="EMBL" id="QXIR01000039">
    <property type="protein sequence ID" value="RIW28816.1"/>
    <property type="molecule type" value="Genomic_DNA"/>
</dbReference>
<dbReference type="InterPro" id="IPR027954">
    <property type="entry name" value="Transcobalamin-like_C"/>
</dbReference>
<organism evidence="4 5">
    <name type="scientific">Bacillus salacetis</name>
    <dbReference type="NCBI Taxonomy" id="2315464"/>
    <lineage>
        <taxon>Bacteria</taxon>
        <taxon>Bacillati</taxon>
        <taxon>Bacillota</taxon>
        <taxon>Bacilli</taxon>
        <taxon>Bacillales</taxon>
        <taxon>Bacillaceae</taxon>
        <taxon>Bacillus</taxon>
    </lineage>
</organism>
<feature type="compositionally biased region" description="Basic and acidic residues" evidence="1">
    <location>
        <begin position="146"/>
        <end position="160"/>
    </location>
</feature>
<dbReference type="OrthoDB" id="2356646at2"/>
<feature type="domain" description="Transcobalamin-like C-terminal" evidence="3">
    <location>
        <begin position="201"/>
        <end position="277"/>
    </location>
</feature>
<feature type="region of interest" description="Disordered" evidence="1">
    <location>
        <begin position="26"/>
        <end position="178"/>
    </location>
</feature>
<dbReference type="Proteomes" id="UP000265801">
    <property type="component" value="Unassembled WGS sequence"/>
</dbReference>
<evidence type="ECO:0000256" key="2">
    <source>
        <dbReference type="SAM" id="SignalP"/>
    </source>
</evidence>
<dbReference type="AlphaFoldDB" id="A0A3A1QP26"/>
<accession>A0A3A1QP26</accession>
<gene>
    <name evidence="4" type="ORF">D3H55_20615</name>
</gene>
<evidence type="ECO:0000256" key="1">
    <source>
        <dbReference type="SAM" id="MobiDB-lite"/>
    </source>
</evidence>
<evidence type="ECO:0000313" key="4">
    <source>
        <dbReference type="EMBL" id="RIW28816.1"/>
    </source>
</evidence>
<feature type="compositionally biased region" description="Basic and acidic residues" evidence="1">
    <location>
        <begin position="47"/>
        <end position="73"/>
    </location>
</feature>
<protein>
    <submittedName>
        <fullName evidence="4">DUF4430 domain-containing protein</fullName>
    </submittedName>
</protein>
<reference evidence="4 5" key="1">
    <citation type="submission" date="2018-09" db="EMBL/GenBank/DDBJ databases">
        <title>Bacillus saliacetes sp. nov., isolated from Thai shrimp paste (Ka-pi).</title>
        <authorList>
            <person name="Daroonpunt R."/>
            <person name="Tanasupawat S."/>
            <person name="Yiamsombut S."/>
        </authorList>
    </citation>
    <scope>NUCLEOTIDE SEQUENCE [LARGE SCALE GENOMIC DNA]</scope>
    <source>
        <strain evidence="4 5">SKP7-4</strain>
    </source>
</reference>